<name>A0ABU7LHM2_9NOCA</name>
<dbReference type="Gene3D" id="1.10.260.40">
    <property type="entry name" value="lambda repressor-like DNA-binding domains"/>
    <property type="match status" value="1"/>
</dbReference>
<gene>
    <name evidence="3" type="ORF">Q7514_26365</name>
</gene>
<dbReference type="SMART" id="SM00530">
    <property type="entry name" value="HTH_XRE"/>
    <property type="match status" value="1"/>
</dbReference>
<dbReference type="PANTHER" id="PTHR46797">
    <property type="entry name" value="HTH-TYPE TRANSCRIPTIONAL REGULATOR"/>
    <property type="match status" value="1"/>
</dbReference>
<dbReference type="PANTHER" id="PTHR46797:SF1">
    <property type="entry name" value="METHYLPHOSPHONATE SYNTHASE"/>
    <property type="match status" value="1"/>
</dbReference>
<dbReference type="InterPro" id="IPR050807">
    <property type="entry name" value="TransReg_Diox_bact_type"/>
</dbReference>
<dbReference type="PROSITE" id="PS50943">
    <property type="entry name" value="HTH_CROC1"/>
    <property type="match status" value="1"/>
</dbReference>
<protein>
    <submittedName>
        <fullName evidence="3">Helix-turn-helix transcriptional regulator</fullName>
    </submittedName>
</protein>
<accession>A0ABU7LHM2</accession>
<dbReference type="InterPro" id="IPR010982">
    <property type="entry name" value="Lambda_DNA-bd_dom_sf"/>
</dbReference>
<dbReference type="Proteomes" id="UP001336020">
    <property type="component" value="Unassembled WGS sequence"/>
</dbReference>
<evidence type="ECO:0000256" key="1">
    <source>
        <dbReference type="ARBA" id="ARBA00023125"/>
    </source>
</evidence>
<dbReference type="Pfam" id="PF13560">
    <property type="entry name" value="HTH_31"/>
    <property type="match status" value="1"/>
</dbReference>
<evidence type="ECO:0000313" key="4">
    <source>
        <dbReference type="Proteomes" id="UP001336020"/>
    </source>
</evidence>
<proteinExistence type="predicted"/>
<evidence type="ECO:0000259" key="2">
    <source>
        <dbReference type="PROSITE" id="PS50943"/>
    </source>
</evidence>
<keyword evidence="4" id="KW-1185">Reference proteome</keyword>
<dbReference type="SUPFAM" id="SSF47413">
    <property type="entry name" value="lambda repressor-like DNA-binding domains"/>
    <property type="match status" value="1"/>
</dbReference>
<feature type="domain" description="HTH cro/C1-type" evidence="2">
    <location>
        <begin position="31"/>
        <end position="85"/>
    </location>
</feature>
<keyword evidence="1" id="KW-0238">DNA-binding</keyword>
<evidence type="ECO:0000313" key="3">
    <source>
        <dbReference type="EMBL" id="MEE2061054.1"/>
    </source>
</evidence>
<organism evidence="3 4">
    <name type="scientific">Rhodococcus artemisiae</name>
    <dbReference type="NCBI Taxonomy" id="714159"/>
    <lineage>
        <taxon>Bacteria</taxon>
        <taxon>Bacillati</taxon>
        <taxon>Actinomycetota</taxon>
        <taxon>Actinomycetes</taxon>
        <taxon>Mycobacteriales</taxon>
        <taxon>Nocardiaceae</taxon>
        <taxon>Rhodococcus</taxon>
    </lineage>
</organism>
<dbReference type="InterPro" id="IPR001387">
    <property type="entry name" value="Cro/C1-type_HTH"/>
</dbReference>
<dbReference type="RefSeq" id="WP_330136236.1">
    <property type="nucleotide sequence ID" value="NZ_JAUTXY010000016.1"/>
</dbReference>
<dbReference type="EMBL" id="JAUTXY010000016">
    <property type="protein sequence ID" value="MEE2061054.1"/>
    <property type="molecule type" value="Genomic_DNA"/>
</dbReference>
<comment type="caution">
    <text evidence="3">The sequence shown here is derived from an EMBL/GenBank/DDBJ whole genome shotgun (WGS) entry which is preliminary data.</text>
</comment>
<sequence length="112" mass="12584">MEPEPRKVVDLGAARAAREPRLLRQVYGEVLRNERRDQDRSLDDVARAVGMSKQYLSEIERGRKDPSSEILGSVCNALGMPVEQLLERGIRRMSAHRAIGTTQQTTVELRAA</sequence>
<dbReference type="CDD" id="cd00093">
    <property type="entry name" value="HTH_XRE"/>
    <property type="match status" value="1"/>
</dbReference>
<reference evidence="3 4" key="1">
    <citation type="submission" date="2023-07" db="EMBL/GenBank/DDBJ databases">
        <authorList>
            <person name="Girao M."/>
            <person name="Carvalho M.F."/>
        </authorList>
    </citation>
    <scope>NUCLEOTIDE SEQUENCE [LARGE SCALE GENOMIC DNA]</scope>
    <source>
        <strain evidence="3 4">YIM65754</strain>
    </source>
</reference>